<evidence type="ECO:0000313" key="1">
    <source>
        <dbReference type="EMBL" id="PKY60422.1"/>
    </source>
</evidence>
<evidence type="ECO:0000313" key="2">
    <source>
        <dbReference type="Proteomes" id="UP000234323"/>
    </source>
</evidence>
<sequence length="154" mass="17885">MVWNIGSCTKPYSNCYIWSLYYLAIESLNKAPSSFIQFKAIEILLHLHNIDSKMFSMIDDDIDQYIKKLNESKSSEEKFQNLLLFIKGKYLEGLKILSENIGKEKEGKGKGKSLSQNSYLKKEQTSRFELYQLFVSPSIIHLINNFANKMKIIL</sequence>
<dbReference type="Proteomes" id="UP000234323">
    <property type="component" value="Unassembled WGS sequence"/>
</dbReference>
<protein>
    <submittedName>
        <fullName evidence="1">Uncharacterized protein</fullName>
    </submittedName>
</protein>
<name>A0A2I1HNH5_9GLOM</name>
<comment type="caution">
    <text evidence="1">The sequence shown here is derived from an EMBL/GenBank/DDBJ whole genome shotgun (WGS) entry which is preliminary data.</text>
</comment>
<accession>A0A2I1HNH5</accession>
<gene>
    <name evidence="1" type="ORF">RhiirA4_484107</name>
</gene>
<proteinExistence type="predicted"/>
<keyword evidence="2" id="KW-1185">Reference proteome</keyword>
<dbReference type="EMBL" id="LLXI01004250">
    <property type="protein sequence ID" value="PKY60422.1"/>
    <property type="molecule type" value="Genomic_DNA"/>
</dbReference>
<reference evidence="1 2" key="1">
    <citation type="submission" date="2015-10" db="EMBL/GenBank/DDBJ databases">
        <title>Genome analyses suggest a sexual origin of heterokaryosis in a supposedly ancient asexual fungus.</title>
        <authorList>
            <person name="Ropars J."/>
            <person name="Sedzielewska K."/>
            <person name="Noel J."/>
            <person name="Charron P."/>
            <person name="Farinelli L."/>
            <person name="Marton T."/>
            <person name="Kruger M."/>
            <person name="Pelin A."/>
            <person name="Brachmann A."/>
            <person name="Corradi N."/>
        </authorList>
    </citation>
    <scope>NUCLEOTIDE SEQUENCE [LARGE SCALE GENOMIC DNA]</scope>
    <source>
        <strain evidence="1 2">A4</strain>
    </source>
</reference>
<organism evidence="1 2">
    <name type="scientific">Rhizophagus irregularis</name>
    <dbReference type="NCBI Taxonomy" id="588596"/>
    <lineage>
        <taxon>Eukaryota</taxon>
        <taxon>Fungi</taxon>
        <taxon>Fungi incertae sedis</taxon>
        <taxon>Mucoromycota</taxon>
        <taxon>Glomeromycotina</taxon>
        <taxon>Glomeromycetes</taxon>
        <taxon>Glomerales</taxon>
        <taxon>Glomeraceae</taxon>
        <taxon>Rhizophagus</taxon>
    </lineage>
</organism>
<dbReference type="AlphaFoldDB" id="A0A2I1HNH5"/>